<comment type="caution">
    <text evidence="8">The sequence shown here is derived from an EMBL/GenBank/DDBJ whole genome shotgun (WGS) entry which is preliminary data.</text>
</comment>
<dbReference type="EMBL" id="BKAR01000013">
    <property type="protein sequence ID" value="GEP84650.1"/>
    <property type="molecule type" value="Genomic_DNA"/>
</dbReference>
<sequence length="487" mass="55434">MQPWTNETSLQRIEQTSTEALTEMKQQVSQSSYTQTFHLQPPFGAAGKPNGMLYHNGKYYISHEWYPFYSQEGLSYGFQYESTDLVHFEADGSVLQPDNRFDEYGIKGGSIFVYQDNLHYLYTGEGTSGDKAIVPYQLLAFINNHHQANKFPKPVIENPPERFLPTLQDPKVFSKDNQFYALFGAQTEEKQGRILVYNAENPLSWKYVKPIKTKLADFGQAWTSPDYFTLSGYDILMFTVHHEDKQIHSGFLLGHLDFERLTMNHGDYKLLDDGFGFTAPQTFEDEAGNRVLIGLLKAHGEIEELNQANTAPCLSIPRTLSIEQGKLYQCPHPAYTALRYNEETALGYANKFTKQLHPYEGEQFEMLIDILENEATEIYFELRTSKKNSTLITYNTHSRLVTLDCSESGALPNEAYGTKCSAQLAKPLEQLRIFVDSSSIEIFCNNGERVMSSRIFPDKNSTGIKAGTESGQVYLKFTKYNLKSIFG</sequence>
<dbReference type="InterPro" id="IPR001362">
    <property type="entry name" value="Glyco_hydro_32"/>
</dbReference>
<dbReference type="Gene3D" id="2.115.10.20">
    <property type="entry name" value="Glycosyl hydrolase domain, family 43"/>
    <property type="match status" value="1"/>
</dbReference>
<dbReference type="InterPro" id="IPR013320">
    <property type="entry name" value="ConA-like_dom_sf"/>
</dbReference>
<evidence type="ECO:0000259" key="6">
    <source>
        <dbReference type="Pfam" id="PF00251"/>
    </source>
</evidence>
<feature type="domain" description="Glycosyl hydrolase family 32 C-terminal" evidence="7">
    <location>
        <begin position="354"/>
        <end position="474"/>
    </location>
</feature>
<dbReference type="AlphaFoldDB" id="A0A239TU39"/>
<dbReference type="Gene3D" id="2.60.120.560">
    <property type="entry name" value="Exo-inulinase, domain 1"/>
    <property type="match status" value="1"/>
</dbReference>
<evidence type="ECO:0000313" key="8">
    <source>
        <dbReference type="EMBL" id="GEP84650.1"/>
    </source>
</evidence>
<dbReference type="Proteomes" id="UP000321736">
    <property type="component" value="Unassembled WGS sequence"/>
</dbReference>
<evidence type="ECO:0000256" key="3">
    <source>
        <dbReference type="ARBA" id="ARBA00022801"/>
    </source>
</evidence>
<keyword evidence="3 5" id="KW-0378">Hydrolase</keyword>
<dbReference type="OrthoDB" id="9759709at2"/>
<dbReference type="Pfam" id="PF00251">
    <property type="entry name" value="Glyco_hydro_32N"/>
    <property type="match status" value="1"/>
</dbReference>
<accession>A0A239TU39</accession>
<dbReference type="InterPro" id="IPR051214">
    <property type="entry name" value="GH32_Enzymes"/>
</dbReference>
<keyword evidence="4 5" id="KW-0326">Glycosidase</keyword>
<evidence type="ECO:0000256" key="4">
    <source>
        <dbReference type="ARBA" id="ARBA00023295"/>
    </source>
</evidence>
<comment type="similarity">
    <text evidence="1 5">Belongs to the glycosyl hydrolase 32 family.</text>
</comment>
<organism evidence="8 9">
    <name type="scientific">Staphylococcus piscifermentans</name>
    <dbReference type="NCBI Taxonomy" id="70258"/>
    <lineage>
        <taxon>Bacteria</taxon>
        <taxon>Bacillati</taxon>
        <taxon>Bacillota</taxon>
        <taxon>Bacilli</taxon>
        <taxon>Bacillales</taxon>
        <taxon>Staphylococcaceae</taxon>
        <taxon>Staphylococcus</taxon>
    </lineage>
</organism>
<dbReference type="RefSeq" id="WP_095104387.1">
    <property type="nucleotide sequence ID" value="NZ_BKAR01000013.1"/>
</dbReference>
<dbReference type="Pfam" id="PF08244">
    <property type="entry name" value="Glyco_hydro_32C"/>
    <property type="match status" value="1"/>
</dbReference>
<dbReference type="InterPro" id="IPR013189">
    <property type="entry name" value="Glyco_hydro_32_C"/>
</dbReference>
<dbReference type="PANTHER" id="PTHR43101:SF1">
    <property type="entry name" value="BETA-FRUCTOSIDASE"/>
    <property type="match status" value="1"/>
</dbReference>
<keyword evidence="9" id="KW-1185">Reference proteome</keyword>
<dbReference type="EC" id="3.2.1.26" evidence="2"/>
<reference evidence="8 9" key="1">
    <citation type="submission" date="2019-07" db="EMBL/GenBank/DDBJ databases">
        <title>Whole genome shotgun sequence of Staphylococcus piscifermentans NBRC 109625.</title>
        <authorList>
            <person name="Hosoyama A."/>
            <person name="Uohara A."/>
            <person name="Ohji S."/>
            <person name="Ichikawa N."/>
        </authorList>
    </citation>
    <scope>NUCLEOTIDE SEQUENCE [LARGE SCALE GENOMIC DNA]</scope>
    <source>
        <strain evidence="8 9">NBRC 109625</strain>
    </source>
</reference>
<dbReference type="SUPFAM" id="SSF75005">
    <property type="entry name" value="Arabinanase/levansucrase/invertase"/>
    <property type="match status" value="1"/>
</dbReference>
<dbReference type="GO" id="GO:0004564">
    <property type="term" value="F:beta-fructofuranosidase activity"/>
    <property type="evidence" value="ECO:0007669"/>
    <property type="project" value="UniProtKB-EC"/>
</dbReference>
<dbReference type="InterPro" id="IPR013148">
    <property type="entry name" value="Glyco_hydro_32_N"/>
</dbReference>
<feature type="domain" description="Glycosyl hydrolase family 32 N-terminal" evidence="6">
    <location>
        <begin position="38"/>
        <end position="331"/>
    </location>
</feature>
<dbReference type="CDD" id="cd18623">
    <property type="entry name" value="GH32_ScrB-like"/>
    <property type="match status" value="1"/>
</dbReference>
<dbReference type="SUPFAM" id="SSF49899">
    <property type="entry name" value="Concanavalin A-like lectins/glucanases"/>
    <property type="match status" value="1"/>
</dbReference>
<evidence type="ECO:0000313" key="9">
    <source>
        <dbReference type="Proteomes" id="UP000321736"/>
    </source>
</evidence>
<evidence type="ECO:0000256" key="1">
    <source>
        <dbReference type="ARBA" id="ARBA00009902"/>
    </source>
</evidence>
<evidence type="ECO:0000259" key="7">
    <source>
        <dbReference type="Pfam" id="PF08244"/>
    </source>
</evidence>
<evidence type="ECO:0000256" key="5">
    <source>
        <dbReference type="RuleBase" id="RU362110"/>
    </source>
</evidence>
<dbReference type="GO" id="GO:0005975">
    <property type="term" value="P:carbohydrate metabolic process"/>
    <property type="evidence" value="ECO:0007669"/>
    <property type="project" value="InterPro"/>
</dbReference>
<name>A0A239TU39_9STAP</name>
<evidence type="ECO:0000256" key="2">
    <source>
        <dbReference type="ARBA" id="ARBA00012758"/>
    </source>
</evidence>
<dbReference type="PANTHER" id="PTHR43101">
    <property type="entry name" value="BETA-FRUCTOSIDASE"/>
    <property type="match status" value="1"/>
</dbReference>
<dbReference type="SMART" id="SM00640">
    <property type="entry name" value="Glyco_32"/>
    <property type="match status" value="1"/>
</dbReference>
<protein>
    <recommendedName>
        <fullName evidence="2">beta-fructofuranosidase</fullName>
        <ecNumber evidence="2">3.2.1.26</ecNumber>
    </recommendedName>
</protein>
<proteinExistence type="inferred from homology"/>
<dbReference type="InterPro" id="IPR023296">
    <property type="entry name" value="Glyco_hydro_beta-prop_sf"/>
</dbReference>
<gene>
    <name evidence="8" type="ORF">SPI02_12350</name>
</gene>